<dbReference type="InterPro" id="IPR037104">
    <property type="entry name" value="Annexin_sf"/>
</dbReference>
<proteinExistence type="inferred from homology"/>
<dbReference type="GO" id="GO:0009651">
    <property type="term" value="P:response to salt stress"/>
    <property type="evidence" value="ECO:0007669"/>
    <property type="project" value="EnsemblPlants"/>
</dbReference>
<evidence type="ECO:0000256" key="1">
    <source>
        <dbReference type="ARBA" id="ARBA00007831"/>
    </source>
</evidence>
<dbReference type="GO" id="GO:0009639">
    <property type="term" value="P:response to red or far red light"/>
    <property type="evidence" value="ECO:0007669"/>
    <property type="project" value="EnsemblPlants"/>
</dbReference>
<keyword evidence="6 7" id="KW-0111">Calcium/phospholipid-binding</keyword>
<dbReference type="GO" id="GO:0009846">
    <property type="term" value="P:pollen germination"/>
    <property type="evidence" value="ECO:0007669"/>
    <property type="project" value="EnsemblPlants"/>
</dbReference>
<dbReference type="EnsemblPlants" id="Kaladp0036s0191.1.v1.1">
    <property type="protein sequence ID" value="Kaladp0036s0191.1.v1.1"/>
    <property type="gene ID" value="Kaladp0036s0191.v1.1"/>
</dbReference>
<keyword evidence="5 7" id="KW-0041">Annexin</keyword>
<dbReference type="GO" id="GO:0005737">
    <property type="term" value="C:cytoplasm"/>
    <property type="evidence" value="ECO:0007669"/>
    <property type="project" value="TreeGrafter"/>
</dbReference>
<evidence type="ECO:0000256" key="2">
    <source>
        <dbReference type="ARBA" id="ARBA00022723"/>
    </source>
</evidence>
<protein>
    <recommendedName>
        <fullName evidence="7">Annexin</fullName>
    </recommendedName>
</protein>
<dbReference type="PANTHER" id="PTHR10502:SF102">
    <property type="entry name" value="ANNEXIN B11"/>
    <property type="match status" value="1"/>
</dbReference>
<dbReference type="PROSITE" id="PS00223">
    <property type="entry name" value="ANNEXIN_1"/>
    <property type="match status" value="1"/>
</dbReference>
<dbReference type="Proteomes" id="UP000594263">
    <property type="component" value="Unplaced"/>
</dbReference>
<dbReference type="FunFam" id="1.10.220.10:FF:000001">
    <property type="entry name" value="Annexin"/>
    <property type="match status" value="1"/>
</dbReference>
<dbReference type="InterPro" id="IPR001464">
    <property type="entry name" value="Annexin"/>
</dbReference>
<dbReference type="GO" id="GO:0005886">
    <property type="term" value="C:plasma membrane"/>
    <property type="evidence" value="ECO:0007669"/>
    <property type="project" value="TreeGrafter"/>
</dbReference>
<keyword evidence="2" id="KW-0479">Metal-binding</keyword>
<dbReference type="GO" id="GO:0005509">
    <property type="term" value="F:calcium ion binding"/>
    <property type="evidence" value="ECO:0007669"/>
    <property type="project" value="EnsemblPlants"/>
</dbReference>
<dbReference type="FunFam" id="1.10.220.10:FF:000002">
    <property type="entry name" value="Annexin"/>
    <property type="match status" value="1"/>
</dbReference>
<keyword evidence="3 7" id="KW-0677">Repeat</keyword>
<dbReference type="Pfam" id="PF00191">
    <property type="entry name" value="Annexin"/>
    <property type="match status" value="4"/>
</dbReference>
<dbReference type="OMA" id="DYNSRFM"/>
<dbReference type="InterPro" id="IPR018502">
    <property type="entry name" value="Annexin_repeat"/>
</dbReference>
<comment type="similarity">
    <text evidence="1 7">Belongs to the annexin family.</text>
</comment>
<evidence type="ECO:0000313" key="9">
    <source>
        <dbReference type="Proteomes" id="UP000594263"/>
    </source>
</evidence>
<dbReference type="SUPFAM" id="SSF47874">
    <property type="entry name" value="Annexin"/>
    <property type="match status" value="1"/>
</dbReference>
<dbReference type="PRINTS" id="PR00196">
    <property type="entry name" value="ANNEXIN"/>
</dbReference>
<dbReference type="FunFam" id="1.10.220.10:FF:000008">
    <property type="entry name" value="Annexin"/>
    <property type="match status" value="1"/>
</dbReference>
<sequence length="316" mass="35465">MSTVTVPPLLTSPRDDATHLYKAFKGFGCDTAAVVDILAHRDYNQRSLIQHEYKSMYGEDLGNRLKSELSGSLEKAVLAWMPDPAARDATMLSRCFTGEVINLRAATEIICSRTPSQLQQVKQVYHARFNTYLERAIQCQASGDHMKLLLALLTKPRYEGPEVDRALADHDAKALYKAGEKKLGTDEAKFIKIFSESSRAHLAAVSYAYHNMYSRSLKKVIKNETSGLFEYALLTLLQCAENPGKYFAKVLHDAMEGIGTNDSTLIRVIVTRAEIDMQYIKQEYRKKYGKTLNDAVKSETSGHYQSFLLALLGPNH</sequence>
<reference evidence="8" key="1">
    <citation type="submission" date="2021-01" db="UniProtKB">
        <authorList>
            <consortium name="EnsemblPlants"/>
        </authorList>
    </citation>
    <scope>IDENTIFICATION</scope>
</reference>
<dbReference type="GO" id="GO:0009555">
    <property type="term" value="P:pollen development"/>
    <property type="evidence" value="ECO:0007669"/>
    <property type="project" value="EnsemblPlants"/>
</dbReference>
<evidence type="ECO:0000256" key="4">
    <source>
        <dbReference type="ARBA" id="ARBA00022837"/>
    </source>
</evidence>
<evidence type="ECO:0000256" key="6">
    <source>
        <dbReference type="ARBA" id="ARBA00023302"/>
    </source>
</evidence>
<name>A0A7N0TG29_KALFE</name>
<dbReference type="GO" id="GO:0051015">
    <property type="term" value="F:actin filament binding"/>
    <property type="evidence" value="ECO:0007669"/>
    <property type="project" value="EnsemblPlants"/>
</dbReference>
<dbReference type="GO" id="GO:0001786">
    <property type="term" value="F:phosphatidylserine binding"/>
    <property type="evidence" value="ECO:0007669"/>
    <property type="project" value="TreeGrafter"/>
</dbReference>
<keyword evidence="9" id="KW-1185">Reference proteome</keyword>
<dbReference type="Gene3D" id="1.10.220.10">
    <property type="entry name" value="Annexin"/>
    <property type="match status" value="4"/>
</dbReference>
<evidence type="ECO:0000256" key="5">
    <source>
        <dbReference type="ARBA" id="ARBA00023216"/>
    </source>
</evidence>
<dbReference type="GO" id="GO:0009860">
    <property type="term" value="P:pollen tube growth"/>
    <property type="evidence" value="ECO:0007669"/>
    <property type="project" value="EnsemblPlants"/>
</dbReference>
<dbReference type="GO" id="GO:0009409">
    <property type="term" value="P:response to cold"/>
    <property type="evidence" value="ECO:0007669"/>
    <property type="project" value="EnsemblPlants"/>
</dbReference>
<dbReference type="GO" id="GO:0009414">
    <property type="term" value="P:response to water deprivation"/>
    <property type="evidence" value="ECO:0007669"/>
    <property type="project" value="EnsemblPlants"/>
</dbReference>
<dbReference type="Gramene" id="Kaladp0036s0191.1.v1.1">
    <property type="protein sequence ID" value="Kaladp0036s0191.1.v1.1"/>
    <property type="gene ID" value="Kaladp0036s0191.v1.1"/>
</dbReference>
<dbReference type="GO" id="GO:0009408">
    <property type="term" value="P:response to heat"/>
    <property type="evidence" value="ECO:0007669"/>
    <property type="project" value="EnsemblPlants"/>
</dbReference>
<keyword evidence="4 7" id="KW-0106">Calcium</keyword>
<evidence type="ECO:0000313" key="8">
    <source>
        <dbReference type="EnsemblPlants" id="Kaladp0036s0191.1.v1.1"/>
    </source>
</evidence>
<organism evidence="8 9">
    <name type="scientific">Kalanchoe fedtschenkoi</name>
    <name type="common">Lavender scallops</name>
    <name type="synonym">South American air plant</name>
    <dbReference type="NCBI Taxonomy" id="63787"/>
    <lineage>
        <taxon>Eukaryota</taxon>
        <taxon>Viridiplantae</taxon>
        <taxon>Streptophyta</taxon>
        <taxon>Embryophyta</taxon>
        <taxon>Tracheophyta</taxon>
        <taxon>Spermatophyta</taxon>
        <taxon>Magnoliopsida</taxon>
        <taxon>eudicotyledons</taxon>
        <taxon>Gunneridae</taxon>
        <taxon>Pentapetalae</taxon>
        <taxon>Saxifragales</taxon>
        <taxon>Crassulaceae</taxon>
        <taxon>Kalanchoe</taxon>
    </lineage>
</organism>
<dbReference type="PANTHER" id="PTHR10502">
    <property type="entry name" value="ANNEXIN"/>
    <property type="match status" value="1"/>
</dbReference>
<comment type="domain">
    <text evidence="7">A pair of annexin repeats may form one binding site for calcium and phospholipid.</text>
</comment>
<dbReference type="InterPro" id="IPR018252">
    <property type="entry name" value="Annexin_repeat_CS"/>
</dbReference>
<evidence type="ECO:0000256" key="7">
    <source>
        <dbReference type="RuleBase" id="RU003540"/>
    </source>
</evidence>
<evidence type="ECO:0000256" key="3">
    <source>
        <dbReference type="ARBA" id="ARBA00022737"/>
    </source>
</evidence>
<dbReference type="AlphaFoldDB" id="A0A7N0TG29"/>
<dbReference type="GO" id="GO:0005544">
    <property type="term" value="F:calcium-dependent phospholipid binding"/>
    <property type="evidence" value="ECO:0007669"/>
    <property type="project" value="UniProtKB-KW"/>
</dbReference>
<accession>A0A7N0TG29</accession>
<dbReference type="SMART" id="SM00335">
    <property type="entry name" value="ANX"/>
    <property type="match status" value="4"/>
</dbReference>
<dbReference type="PROSITE" id="PS51897">
    <property type="entry name" value="ANNEXIN_2"/>
    <property type="match status" value="4"/>
</dbReference>